<name>A0ACD5HRP4_9PROT</name>
<proteinExistence type="predicted"/>
<gene>
    <name evidence="1" type="ORF">EC580_006795</name>
</gene>
<reference evidence="1 2" key="1">
    <citation type="journal article" date="2019" name="Int. J. Syst. Evol. Microbiol.">
        <title>Acidithiobacillus sulfuriphilus sp. nov.: an extremely acidophilic sulfur-oxidizing chemolithotroph isolated from a neutral pH environment.</title>
        <authorList>
            <person name="Falagan C."/>
            <person name="Moya-Beltran A."/>
            <person name="Castro M."/>
            <person name="Quatrini R."/>
            <person name="Johnson D.B."/>
        </authorList>
    </citation>
    <scope>NUCLEOTIDE SEQUENCE [LARGE SCALE GENOMIC DNA]</scope>
    <source>
        <strain evidence="1 2">CJ-2</strain>
    </source>
</reference>
<accession>A0ACD5HRP4</accession>
<protein>
    <submittedName>
        <fullName evidence="1">Uncharacterized protein</fullName>
    </submittedName>
</protein>
<evidence type="ECO:0000313" key="1">
    <source>
        <dbReference type="EMBL" id="XRI78367.1"/>
    </source>
</evidence>
<dbReference type="Proteomes" id="UP000271650">
    <property type="component" value="Chromosome"/>
</dbReference>
<dbReference type="EMBL" id="CP127527">
    <property type="protein sequence ID" value="XRI78367.1"/>
    <property type="molecule type" value="Genomic_DNA"/>
</dbReference>
<organism evidence="1 2">
    <name type="scientific">Acidithiobacillus sulfuriphilus</name>
    <dbReference type="NCBI Taxonomy" id="1867749"/>
    <lineage>
        <taxon>Bacteria</taxon>
        <taxon>Pseudomonadati</taxon>
        <taxon>Pseudomonadota</taxon>
        <taxon>Acidithiobacillia</taxon>
        <taxon>Acidithiobacillales</taxon>
        <taxon>Acidithiobacillaceae</taxon>
        <taxon>Acidithiobacillus</taxon>
    </lineage>
</organism>
<evidence type="ECO:0000313" key="2">
    <source>
        <dbReference type="Proteomes" id="UP000271650"/>
    </source>
</evidence>
<keyword evidence="2" id="KW-1185">Reference proteome</keyword>
<sequence>MTATAFVPRDRLQDPLDALVAMSYRRVGPKSSGARRASTSLKKRRPPVERIMVDSYLPLRGSKAT</sequence>